<sequence>MRHLWQLCEGVKTTLAFGAFPGQELLTAASDSRKSIGIGMNFGVHQLFKNRSSGESVVLSLRCSGGAFVLFHGAAHLQLAQSVALSTPGPERAQTVFQIPPPSISKPKLPPLRLVPCLATMRRHW</sequence>
<organism evidence="1 2">
    <name type="scientific">Ophiocordyceps polyrhachis-furcata BCC 54312</name>
    <dbReference type="NCBI Taxonomy" id="1330021"/>
    <lineage>
        <taxon>Eukaryota</taxon>
        <taxon>Fungi</taxon>
        <taxon>Dikarya</taxon>
        <taxon>Ascomycota</taxon>
        <taxon>Pezizomycotina</taxon>
        <taxon>Sordariomycetes</taxon>
        <taxon>Hypocreomycetidae</taxon>
        <taxon>Hypocreales</taxon>
        <taxon>Ophiocordycipitaceae</taxon>
        <taxon>Ophiocordyceps</taxon>
    </lineage>
</organism>
<proteinExistence type="predicted"/>
<dbReference type="Proteomes" id="UP000253664">
    <property type="component" value="Unassembled WGS sequence"/>
</dbReference>
<dbReference type="EMBL" id="LKCN02000009">
    <property type="protein sequence ID" value="RCI11895.1"/>
    <property type="molecule type" value="Genomic_DNA"/>
</dbReference>
<reference evidence="1 2" key="1">
    <citation type="journal article" date="2015" name="BMC Genomics">
        <title>Insights from the genome of Ophiocordyceps polyrhachis-furcata to pathogenicity and host specificity in insect fungi.</title>
        <authorList>
            <person name="Wichadakul D."/>
            <person name="Kobmoo N."/>
            <person name="Ingsriswang S."/>
            <person name="Tangphatsornruang S."/>
            <person name="Chantasingh D."/>
            <person name="Luangsa-ard J.J."/>
            <person name="Eurwilaichitr L."/>
        </authorList>
    </citation>
    <scope>NUCLEOTIDE SEQUENCE [LARGE SCALE GENOMIC DNA]</scope>
    <source>
        <strain evidence="1 2">BCC 54312</strain>
    </source>
</reference>
<dbReference type="AlphaFoldDB" id="A0A367LBV2"/>
<protein>
    <submittedName>
        <fullName evidence="1">Uncharacterized protein</fullName>
    </submittedName>
</protein>
<keyword evidence="2" id="KW-1185">Reference proteome</keyword>
<comment type="caution">
    <text evidence="1">The sequence shown here is derived from an EMBL/GenBank/DDBJ whole genome shotgun (WGS) entry which is preliminary data.</text>
</comment>
<name>A0A367LBV2_9HYPO</name>
<evidence type="ECO:0000313" key="1">
    <source>
        <dbReference type="EMBL" id="RCI11895.1"/>
    </source>
</evidence>
<accession>A0A367LBV2</accession>
<gene>
    <name evidence="1" type="ORF">L249_4200</name>
</gene>
<evidence type="ECO:0000313" key="2">
    <source>
        <dbReference type="Proteomes" id="UP000253664"/>
    </source>
</evidence>